<organism evidence="2 3">
    <name type="scientific">Solihabitans fulvus</name>
    <dbReference type="NCBI Taxonomy" id="1892852"/>
    <lineage>
        <taxon>Bacteria</taxon>
        <taxon>Bacillati</taxon>
        <taxon>Actinomycetota</taxon>
        <taxon>Actinomycetes</taxon>
        <taxon>Pseudonocardiales</taxon>
        <taxon>Pseudonocardiaceae</taxon>
        <taxon>Solihabitans</taxon>
    </lineage>
</organism>
<reference evidence="2 3" key="2">
    <citation type="submission" date="2019-09" db="EMBL/GenBank/DDBJ databases">
        <authorList>
            <person name="Jin C."/>
        </authorList>
    </citation>
    <scope>NUCLEOTIDE SEQUENCE [LARGE SCALE GENOMIC DNA]</scope>
    <source>
        <strain evidence="2 3">AN110305</strain>
    </source>
</reference>
<dbReference type="GO" id="GO:0003677">
    <property type="term" value="F:DNA binding"/>
    <property type="evidence" value="ECO:0007669"/>
    <property type="project" value="InterPro"/>
</dbReference>
<dbReference type="InterPro" id="IPR010982">
    <property type="entry name" value="Lambda_DNA-bd_dom_sf"/>
</dbReference>
<evidence type="ECO:0000313" key="3">
    <source>
        <dbReference type="Proteomes" id="UP000323454"/>
    </source>
</evidence>
<sequence length="288" mass="31957">MTARRLNTEHIQVAATLRRMREHAKVSREEAASLLGCTSSKIGDLEVGRSKPKPAELERLLDHYGITGAERDELVQFARTSRGRRAPSPYSTAAIPGNHIRTADLEAQALSSVFYSGELIPGILQVRSYAEALLSWGRESRPDEVARFLDLRMERAGALTRTHRPPLRYWCILSETALRSNIGGAKVMREQIGHLIQANLTMENIVVQVLPQGSGAHAFLGLTIALLRFPPPAPDTLMLDSYGRMIFEDRPGEVARAAHHLELLKAQALGLDSSTDFLQRLHQELSVE</sequence>
<proteinExistence type="predicted"/>
<dbReference type="SUPFAM" id="SSF47413">
    <property type="entry name" value="lambda repressor-like DNA-binding domains"/>
    <property type="match status" value="1"/>
</dbReference>
<comment type="caution">
    <text evidence="2">The sequence shown here is derived from an EMBL/GenBank/DDBJ whole genome shotgun (WGS) entry which is preliminary data.</text>
</comment>
<dbReference type="Gene3D" id="1.10.260.40">
    <property type="entry name" value="lambda repressor-like DNA-binding domains"/>
    <property type="match status" value="1"/>
</dbReference>
<accession>A0A5B2WS81</accession>
<dbReference type="Pfam" id="PF13560">
    <property type="entry name" value="HTH_31"/>
    <property type="match status" value="1"/>
</dbReference>
<dbReference type="InterPro" id="IPR001387">
    <property type="entry name" value="Cro/C1-type_HTH"/>
</dbReference>
<evidence type="ECO:0000259" key="1">
    <source>
        <dbReference type="PROSITE" id="PS50943"/>
    </source>
</evidence>
<dbReference type="Proteomes" id="UP000323454">
    <property type="component" value="Unassembled WGS sequence"/>
</dbReference>
<name>A0A5B2WS81_9PSEU</name>
<reference evidence="2 3" key="1">
    <citation type="submission" date="2019-09" db="EMBL/GenBank/DDBJ databases">
        <title>Goodfellowia gen. nov., a new genus of the Pseudonocardineae related to Actinoalloteichus, containing Goodfellowia coeruleoviolacea gen. nov., comb. nov. gen. nov., comb. nov.</title>
        <authorList>
            <person name="Labeda D."/>
        </authorList>
    </citation>
    <scope>NUCLEOTIDE SEQUENCE [LARGE SCALE GENOMIC DNA]</scope>
    <source>
        <strain evidence="2 3">AN110305</strain>
    </source>
</reference>
<dbReference type="RefSeq" id="WP_149853031.1">
    <property type="nucleotide sequence ID" value="NZ_VUOB01000059.1"/>
</dbReference>
<dbReference type="OrthoDB" id="2991476at2"/>
<evidence type="ECO:0000313" key="2">
    <source>
        <dbReference type="EMBL" id="KAA2254843.1"/>
    </source>
</evidence>
<gene>
    <name evidence="2" type="ORF">F0L68_29100</name>
</gene>
<protein>
    <submittedName>
        <fullName evidence="2">Helix-turn-helix domain-containing protein</fullName>
    </submittedName>
</protein>
<dbReference type="SMART" id="SM00530">
    <property type="entry name" value="HTH_XRE"/>
    <property type="match status" value="1"/>
</dbReference>
<dbReference type="EMBL" id="VUOB01000059">
    <property type="protein sequence ID" value="KAA2254843.1"/>
    <property type="molecule type" value="Genomic_DNA"/>
</dbReference>
<dbReference type="InterPro" id="IPR043917">
    <property type="entry name" value="DUF5753"/>
</dbReference>
<dbReference type="Pfam" id="PF19054">
    <property type="entry name" value="DUF5753"/>
    <property type="match status" value="1"/>
</dbReference>
<dbReference type="AlphaFoldDB" id="A0A5B2WS81"/>
<dbReference type="CDD" id="cd00093">
    <property type="entry name" value="HTH_XRE"/>
    <property type="match status" value="1"/>
</dbReference>
<feature type="domain" description="HTH cro/C1-type" evidence="1">
    <location>
        <begin position="17"/>
        <end position="71"/>
    </location>
</feature>
<keyword evidence="3" id="KW-1185">Reference proteome</keyword>
<dbReference type="PROSITE" id="PS50943">
    <property type="entry name" value="HTH_CROC1"/>
    <property type="match status" value="1"/>
</dbReference>